<evidence type="ECO:0000313" key="8">
    <source>
        <dbReference type="Proteomes" id="UP000659654"/>
    </source>
</evidence>
<evidence type="ECO:0000256" key="2">
    <source>
        <dbReference type="ARBA" id="ARBA00011748"/>
    </source>
</evidence>
<evidence type="ECO:0000256" key="4">
    <source>
        <dbReference type="ARBA" id="ARBA00023157"/>
    </source>
</evidence>
<keyword evidence="5" id="KW-0732">Signal</keyword>
<dbReference type="Proteomes" id="UP000582659">
    <property type="component" value="Unassembled WGS sequence"/>
</dbReference>
<feature type="chain" id="PRO_5035399657" evidence="5">
    <location>
        <begin position="19"/>
        <end position="160"/>
    </location>
</feature>
<comment type="subunit">
    <text evidence="2">Homodimer; disulfide-linked.</text>
</comment>
<dbReference type="eggNOG" id="KOG3276">
    <property type="taxonomic scope" value="Eukaryota"/>
</dbReference>
<dbReference type="Proteomes" id="UP000095284">
    <property type="component" value="Unplaced"/>
</dbReference>
<reference evidence="6" key="2">
    <citation type="submission" date="2020-09" db="EMBL/GenBank/DDBJ databases">
        <authorList>
            <person name="Kikuchi T."/>
        </authorList>
    </citation>
    <scope>NUCLEOTIDE SEQUENCE</scope>
    <source>
        <strain evidence="6">Ka4C1</strain>
    </source>
</reference>
<evidence type="ECO:0000256" key="3">
    <source>
        <dbReference type="ARBA" id="ARBA00022702"/>
    </source>
</evidence>
<evidence type="ECO:0000256" key="1">
    <source>
        <dbReference type="ARBA" id="ARBA00008693"/>
    </source>
</evidence>
<dbReference type="WBParaSite" id="BXY_0694300.1">
    <property type="protein sequence ID" value="BXY_0694300.1"/>
    <property type="gene ID" value="BXY_0694300"/>
</dbReference>
<reference evidence="9" key="1">
    <citation type="submission" date="2016-11" db="UniProtKB">
        <authorList>
            <consortium name="WormBaseParasite"/>
        </authorList>
    </citation>
    <scope>IDENTIFICATION</scope>
</reference>
<name>A0A1I7S1R5_BURXY</name>
<dbReference type="GO" id="GO:0005179">
    <property type="term" value="F:hormone activity"/>
    <property type="evidence" value="ECO:0007669"/>
    <property type="project" value="UniProtKB-KW"/>
</dbReference>
<evidence type="ECO:0000313" key="6">
    <source>
        <dbReference type="EMBL" id="CAD5212120.1"/>
    </source>
</evidence>
<keyword evidence="4" id="KW-1015">Disulfide bond</keyword>
<dbReference type="GO" id="GO:0006874">
    <property type="term" value="P:intracellular calcium ion homeostasis"/>
    <property type="evidence" value="ECO:0007669"/>
    <property type="project" value="TreeGrafter"/>
</dbReference>
<dbReference type="OrthoDB" id="9970481at2759"/>
<evidence type="ECO:0000256" key="5">
    <source>
        <dbReference type="SAM" id="SignalP"/>
    </source>
</evidence>
<dbReference type="GO" id="GO:0005615">
    <property type="term" value="C:extracellular space"/>
    <property type="evidence" value="ECO:0007669"/>
    <property type="project" value="TreeGrafter"/>
</dbReference>
<proteinExistence type="inferred from homology"/>
<comment type="similarity">
    <text evidence="1">Belongs to the stanniocalcin family.</text>
</comment>
<sequence>MIGFTGTLILFSVFFVNGQNNSSSCGEPDCSTYVCLEDIAHCGSNGYLIGYGYKNCLSFNDHYDDFNQKGKNFTDCATYCLPNWLEEYFEAHNNSVNCRQLQQDALQSHVKCFLDCGFCGMWFSNLITLAKVLDFKDFLSVDAVKTVFEVFYGCLTGQGK</sequence>
<evidence type="ECO:0000313" key="9">
    <source>
        <dbReference type="WBParaSite" id="BXY_0694300.1"/>
    </source>
</evidence>
<dbReference type="EMBL" id="CAJFCV020000001">
    <property type="protein sequence ID" value="CAG9089839.1"/>
    <property type="molecule type" value="Genomic_DNA"/>
</dbReference>
<feature type="signal peptide" evidence="5">
    <location>
        <begin position="1"/>
        <end position="18"/>
    </location>
</feature>
<dbReference type="EMBL" id="CAJFDI010000001">
    <property type="protein sequence ID" value="CAD5212120.1"/>
    <property type="molecule type" value="Genomic_DNA"/>
</dbReference>
<evidence type="ECO:0000313" key="7">
    <source>
        <dbReference type="Proteomes" id="UP000095284"/>
    </source>
</evidence>
<dbReference type="InterPro" id="IPR004978">
    <property type="entry name" value="Stanniocalcin"/>
</dbReference>
<protein>
    <submittedName>
        <fullName evidence="6">(pine wood nematode) hypothetical protein</fullName>
    </submittedName>
</protein>
<keyword evidence="3" id="KW-0372">Hormone</keyword>
<accession>A0A1I7S1R5</accession>
<dbReference type="Proteomes" id="UP000659654">
    <property type="component" value="Unassembled WGS sequence"/>
</dbReference>
<dbReference type="AlphaFoldDB" id="A0A1I7S1R5"/>
<dbReference type="PANTHER" id="PTHR11245">
    <property type="entry name" value="STANNIOCALCIN"/>
    <property type="match status" value="1"/>
</dbReference>
<dbReference type="Pfam" id="PF03298">
    <property type="entry name" value="Stanniocalcin"/>
    <property type="match status" value="1"/>
</dbReference>
<dbReference type="SMR" id="A0A1I7S1R5"/>
<dbReference type="PANTHER" id="PTHR11245:SF6">
    <property type="entry name" value="DUF19 DOMAIN-CONTAINING PROTEIN"/>
    <property type="match status" value="1"/>
</dbReference>
<keyword evidence="8" id="KW-1185">Reference proteome</keyword>
<gene>
    <name evidence="6" type="ORF">BXYJ_LOCUS2761</name>
</gene>
<organism evidence="7 9">
    <name type="scientific">Bursaphelenchus xylophilus</name>
    <name type="common">Pinewood nematode worm</name>
    <name type="synonym">Aphelenchoides xylophilus</name>
    <dbReference type="NCBI Taxonomy" id="6326"/>
    <lineage>
        <taxon>Eukaryota</taxon>
        <taxon>Metazoa</taxon>
        <taxon>Ecdysozoa</taxon>
        <taxon>Nematoda</taxon>
        <taxon>Chromadorea</taxon>
        <taxon>Rhabditida</taxon>
        <taxon>Tylenchina</taxon>
        <taxon>Tylenchomorpha</taxon>
        <taxon>Aphelenchoidea</taxon>
        <taxon>Aphelenchoididae</taxon>
        <taxon>Bursaphelenchus</taxon>
    </lineage>
</organism>